<dbReference type="EMBL" id="QWLB01000011">
    <property type="protein sequence ID" value="RIH92949.1"/>
    <property type="molecule type" value="Genomic_DNA"/>
</dbReference>
<dbReference type="InterPro" id="IPR047928">
    <property type="entry name" value="Perm_prefix_1"/>
</dbReference>
<dbReference type="AlphaFoldDB" id="A0A399FCA9"/>
<keyword evidence="2" id="KW-1185">Reference proteome</keyword>
<dbReference type="Proteomes" id="UP000266178">
    <property type="component" value="Unassembled WGS sequence"/>
</dbReference>
<organism evidence="1 2">
    <name type="scientific">Meiothermus granaticius NBRC 107808</name>
    <dbReference type="NCBI Taxonomy" id="1227551"/>
    <lineage>
        <taxon>Bacteria</taxon>
        <taxon>Thermotogati</taxon>
        <taxon>Deinococcota</taxon>
        <taxon>Deinococci</taxon>
        <taxon>Thermales</taxon>
        <taxon>Thermaceae</taxon>
        <taxon>Meiothermus</taxon>
    </lineage>
</organism>
<evidence type="ECO:0000313" key="2">
    <source>
        <dbReference type="Proteomes" id="UP000266178"/>
    </source>
</evidence>
<dbReference type="OrthoDB" id="55894at2"/>
<gene>
    <name evidence="1" type="ORF">Mgrana_01072</name>
</gene>
<evidence type="ECO:0000313" key="1">
    <source>
        <dbReference type="EMBL" id="RIH92949.1"/>
    </source>
</evidence>
<reference evidence="1 2" key="1">
    <citation type="submission" date="2018-08" db="EMBL/GenBank/DDBJ databases">
        <title>Meiothermus granaticius genome AF-68 sequencing project.</title>
        <authorList>
            <person name="Da Costa M.S."/>
            <person name="Albuquerque L."/>
            <person name="Raposo P."/>
            <person name="Froufe H.J.C."/>
            <person name="Barroso C.S."/>
            <person name="Egas C."/>
        </authorList>
    </citation>
    <scope>NUCLEOTIDE SEQUENCE [LARGE SCALE GENOMIC DNA]</scope>
    <source>
        <strain evidence="1 2">AF-68</strain>
    </source>
</reference>
<dbReference type="RefSeq" id="WP_119356582.1">
    <property type="nucleotide sequence ID" value="NZ_BJXM01000003.1"/>
</dbReference>
<accession>A0A399FCA9</accession>
<proteinExistence type="predicted"/>
<sequence length="336" mass="36104">MPPHPSLEAYLRRATRGLWGKERRLVRAELEGHFHLRVDELCLSGLSPEQAALQALAELGSPEAVGAGMRGVYLLPRLWPPLGLLGLLLSLALLWPKALPAVGAIPWQLDAPGTALPTLVGLEAVSAELEQQGVQIGRIRIWSVDLVELPLPSGSLFARVVLQNDREYLPFDDLVRSAAQAGLSFRLSGWDHPVLQVGGITLRLRGPVDPYSVYAYLARRSVLGVQAGPSLFRSRGPCAYRLRVGDPPGTVYALLLPQARPEVGIGPDGAIQPALEPRVADVAPVTAGGWLTLHSRSLEPDLSRALLVRMSGEAEAGQMGYQAVQPGPIKNLGCSR</sequence>
<name>A0A399FCA9_9DEIN</name>
<comment type="caution">
    <text evidence="1">The sequence shown here is derived from an EMBL/GenBank/DDBJ whole genome shotgun (WGS) entry which is preliminary data.</text>
</comment>
<dbReference type="NCBIfam" id="NF038403">
    <property type="entry name" value="perm_prefix_1"/>
    <property type="match status" value="1"/>
</dbReference>
<protein>
    <submittedName>
        <fullName evidence="1">Uncharacterized protein</fullName>
    </submittedName>
</protein>